<feature type="compositionally biased region" description="Low complexity" evidence="7">
    <location>
        <begin position="2096"/>
        <end position="2111"/>
    </location>
</feature>
<protein>
    <recommendedName>
        <fullName evidence="8">CCHC-type domain-containing protein</fullName>
    </recommendedName>
</protein>
<feature type="compositionally biased region" description="Polar residues" evidence="7">
    <location>
        <begin position="1275"/>
        <end position="1287"/>
    </location>
</feature>
<dbReference type="CDD" id="cd15489">
    <property type="entry name" value="PHD_SF"/>
    <property type="match status" value="1"/>
</dbReference>
<feature type="compositionally biased region" description="Polar residues" evidence="7">
    <location>
        <begin position="1154"/>
        <end position="1168"/>
    </location>
</feature>
<evidence type="ECO:0000256" key="2">
    <source>
        <dbReference type="ARBA" id="ARBA00022771"/>
    </source>
</evidence>
<feature type="compositionally biased region" description="Basic and acidic residues" evidence="7">
    <location>
        <begin position="2158"/>
        <end position="2223"/>
    </location>
</feature>
<dbReference type="InterPro" id="IPR019786">
    <property type="entry name" value="Zinc_finger_PHD-type_CS"/>
</dbReference>
<dbReference type="SMART" id="SM00249">
    <property type="entry name" value="PHD"/>
    <property type="match status" value="2"/>
</dbReference>
<organism evidence="9 10">
    <name type="scientific">Sphagnum troendelagicum</name>
    <dbReference type="NCBI Taxonomy" id="128251"/>
    <lineage>
        <taxon>Eukaryota</taxon>
        <taxon>Viridiplantae</taxon>
        <taxon>Streptophyta</taxon>
        <taxon>Embryophyta</taxon>
        <taxon>Bryophyta</taxon>
        <taxon>Sphagnophytina</taxon>
        <taxon>Sphagnopsida</taxon>
        <taxon>Sphagnales</taxon>
        <taxon>Sphagnaceae</taxon>
        <taxon>Sphagnum</taxon>
    </lineage>
</organism>
<feature type="compositionally biased region" description="Low complexity" evidence="7">
    <location>
        <begin position="1125"/>
        <end position="1140"/>
    </location>
</feature>
<dbReference type="SUPFAM" id="SSF57903">
    <property type="entry name" value="FYVE/PHD zinc finger"/>
    <property type="match status" value="2"/>
</dbReference>
<feature type="region of interest" description="Disordered" evidence="7">
    <location>
        <begin position="2041"/>
        <end position="2061"/>
    </location>
</feature>
<feature type="compositionally biased region" description="Basic and acidic residues" evidence="7">
    <location>
        <begin position="864"/>
        <end position="875"/>
    </location>
</feature>
<keyword evidence="1" id="KW-0479">Metal-binding</keyword>
<evidence type="ECO:0000256" key="3">
    <source>
        <dbReference type="ARBA" id="ARBA00022833"/>
    </source>
</evidence>
<feature type="compositionally biased region" description="Basic and acidic residues" evidence="7">
    <location>
        <begin position="177"/>
        <end position="192"/>
    </location>
</feature>
<keyword evidence="10" id="KW-1185">Reference proteome</keyword>
<keyword evidence="3" id="KW-0862">Zinc</keyword>
<dbReference type="PANTHER" id="PTHR33304">
    <property type="match status" value="1"/>
</dbReference>
<dbReference type="PROSITE" id="PS50158">
    <property type="entry name" value="ZF_CCHC"/>
    <property type="match status" value="1"/>
</dbReference>
<evidence type="ECO:0000256" key="6">
    <source>
        <dbReference type="PROSITE-ProRule" id="PRU00047"/>
    </source>
</evidence>
<feature type="compositionally biased region" description="Basic and acidic residues" evidence="7">
    <location>
        <begin position="2295"/>
        <end position="2314"/>
    </location>
</feature>
<evidence type="ECO:0000313" key="9">
    <source>
        <dbReference type="EMBL" id="CAK9228802.1"/>
    </source>
</evidence>
<keyword evidence="4" id="KW-0805">Transcription regulation</keyword>
<feature type="region of interest" description="Disordered" evidence="7">
    <location>
        <begin position="864"/>
        <end position="907"/>
    </location>
</feature>
<feature type="compositionally biased region" description="Basic and acidic residues" evidence="7">
    <location>
        <begin position="207"/>
        <end position="218"/>
    </location>
</feature>
<dbReference type="SMART" id="SM00343">
    <property type="entry name" value="ZnF_C2HC"/>
    <property type="match status" value="1"/>
</dbReference>
<feature type="compositionally biased region" description="Basic and acidic residues" evidence="7">
    <location>
        <begin position="495"/>
        <end position="505"/>
    </location>
</feature>
<evidence type="ECO:0000313" key="10">
    <source>
        <dbReference type="Proteomes" id="UP001497512"/>
    </source>
</evidence>
<evidence type="ECO:0000256" key="4">
    <source>
        <dbReference type="ARBA" id="ARBA00023015"/>
    </source>
</evidence>
<reference evidence="9" key="1">
    <citation type="submission" date="2024-02" db="EMBL/GenBank/DDBJ databases">
        <authorList>
            <consortium name="ELIXIR-Norway"/>
            <consortium name="Elixir Norway"/>
        </authorList>
    </citation>
    <scope>NUCLEOTIDE SEQUENCE</scope>
</reference>
<feature type="region of interest" description="Disordered" evidence="7">
    <location>
        <begin position="1194"/>
        <end position="1287"/>
    </location>
</feature>
<gene>
    <name evidence="9" type="ORF">CSSPTR1EN2_LOCUS19415</name>
</gene>
<evidence type="ECO:0000259" key="8">
    <source>
        <dbReference type="PROSITE" id="PS50158"/>
    </source>
</evidence>
<dbReference type="InterPro" id="IPR011011">
    <property type="entry name" value="Znf_FYVE_PHD"/>
</dbReference>
<keyword evidence="5" id="KW-0804">Transcription</keyword>
<dbReference type="InterPro" id="IPR056280">
    <property type="entry name" value="AIPP2-like_SPOC"/>
</dbReference>
<feature type="region of interest" description="Disordered" evidence="7">
    <location>
        <begin position="1125"/>
        <end position="1174"/>
    </location>
</feature>
<dbReference type="Gene3D" id="3.30.40.10">
    <property type="entry name" value="Zinc/RING finger domain, C3HC4 (zinc finger)"/>
    <property type="match status" value="1"/>
</dbReference>
<dbReference type="Proteomes" id="UP001497512">
    <property type="component" value="Chromosome 6"/>
</dbReference>
<dbReference type="InterPro" id="IPR049914">
    <property type="entry name" value="PHD1-3/5-6"/>
</dbReference>
<accession>A0ABP0USA3</accession>
<feature type="domain" description="CCHC-type" evidence="8">
    <location>
        <begin position="1412"/>
        <end position="1428"/>
    </location>
</feature>
<feature type="compositionally biased region" description="Basic and acidic residues" evidence="7">
    <location>
        <begin position="155"/>
        <end position="167"/>
    </location>
</feature>
<sequence length="2605" mass="279717">MVQPREKTFHELLRQTHKIPRPEVSPVFTENVRMQGPGVKEICCKCDSLISTPELWQCSACNCGFHTTCVGPPVNILDVGLAWCCGLCNDYTRPEVQTEATNSIIPNQTVVSQRKLNSLGLKGPRKVANISNSKEIVLQVEAGPVESRSIVGEGNGEKVGVEPHADTSHTPNVSKDTITDDYTRDVTPESSRRSKRGRLFKATGGTRPDRNRRADSKIARPLEIEPDCQYNDHESLSTELVGESNAYMGPQHIEAAESAVGLCMETEGVGVASTGLGPPGIAKHSALETSGLISDDVSIKDAATNSILHNELDTGGDSKFPICSLQSRKASSKDLLVNSVSGLQAVNVKDNSQARSGSFMGKDDIQANALVNPGGNHDVVGFVDSPGGMNEIDKGQRFSDGLLVDTVGNHFARSADLVLRHQMRMASLEGPSGLPGLVATVAGIEPSSPSGGLEAGLNLLLRRDIIELSTSEVRAPVSDLEAAKLLRDSTPSETYFHKTQDKWEEQEGLTQKEVPSASEDGVGDKMRDILGNLNVSSLVPSRNLPQQENAVAIDDSLLRKLPEDMKLSLPDAKSNEEPMLNNGLRSFEGFAGRNHSVSKRNLLLEQDAIDHNAQEFGDKLLEKKENYEQVTEISSQSRVVIVSQSSQQPTDVEMEAKAIDATVSIHLAPRQESNPRSSSCLTSSVGSKPKQNIIDSNTSVGFASQSKSQDAATTPMTPHSPWHPLQEVDCDTVASLAARASKPLDYVPSSLGFSSLQIDLSSSRNLHSISAIPVVPLSTGGVPKMKASSSEIDVDSSDLDSQLTKLVSGLPVPSLLSSQRRPMIPMKGVNATMAIPVLQPVCTLLEPISSPVVSLGQPNKELLKEVESRPNERGSSEVLLTEAHKPEAESGPSTQTKSSFSDEDETGSQSILLVEDVKVCDICGNSGYEKLLAVCSTCNEGAEHIYCMHTQMGEVPEDWSCEACMLKQKTEGLKQLERLPSFASSLSRSSSLKSRQRPPPIQGSSRSRLSSRLNHKRPGNPISRSPCKILPLLTPSKRPAGDSIPSPSKKLAVECSAGAADLLISPRPSLTRENSFKSGPDAGKVKYLSPAAVTNISPGVRQSPSKAPSLATLAIKVGVNQTGPVSNKSKSVSLSNCSESTPGIGQNKGLGTTAIRSSSPRALSTQSFPRGPGSVKFSSNLPSFLLNASSLAGNGVKGSVPSRPNKHSLSKGLDETFPQSQSIEPLRPSGQSSGSRVSGSTCVKLGKSPSSRSLPSDLKVWPDTPRPLAEYGRTGQRSRLGSESASLGVQLQSNTSFTGIPKGKQGVKEQSGFLSAIGKSEVQQDKGLQKQELKHTDDTCSSLEVSPLKSSEQVLGSEKNVGISVEMEILHRSNKRTTQSIDIPAPTGQPLQSALGNAGKSALWSAATTSTRCYKCKELGHSASNCKNRNLPTDPLTELKATSTWSSFNVSKEMSPSNLNVSKEISPSNLMDAEVSDVITTPLVQEARVEITQADTVLKVNQIQGEAQKSGSMRSGLQQVVPSLNSAECDLPKTTLLSSRVVTSTSDSPASLNTLSTVSEKLTSRTSSPVRCLSGTQSSAAISSTFCGDLSRGVSWKAQTQSSKPLVSVSYTVEAEPAIPGLETHIPNPAGSWSKDSKLISSSVISCTDSVYSPKVPPQGKGMQPVDGLVPPPHSAMLIPNRAVSWGPRPQWTTVDKLVASGSPLDFPPGPLGHPPGNLSHVPPPGDPLHLQCIPVPSDSAVPDDVVAWRGTFEVVEGQTTTVYDNIQAHPSTKAAPKVHEVVRGMPQRLLLEQVQRAEHLDTWPRPFVRQPPTDGSIALYFFATNGDSFSRFRGNLVEQMVARDLVLRAQVDDAELLVFPSSQLPERFQCWHGNMFLWGVFRAKKHALVTAAAILPKALPVQPSLLARAASVSGHGPATQLGQTSASGGDNMGEVDMEVDMEGGKECGVADKAVKRSGSANPSSSALPTNVSILEPPVHSGGQWSMPGVGTEHSQDKCEQVESRNIDLPPGFAPMLHEEDPGLSRPPGFESKVEALRQHVGPGNSADTEMPDSGSSHLHRDSSVLEHVKSLVPGKLLPPALNSTRSNLDDVGPHVVRSSTRQVSRSSSESPVRHKEKHRDEGRERGHERGKSRERRKDHNNCHRRDRERNRSRHLHRDRDWNGERDRDKVRLRDIYSPKERGGKRVRDPEKGRGTAREGVKERSLNKGECEQKRVCEQDWESRGQYGPSCSHSPGKSKPLPRSPPRSKPCSPSPVRRYPSSHHHSGSFSESPNIHPQDPLQRGSSVGRWPQRAEVNHAGRSFSDRDGGHEEFGSGLHERAELVAHYSTEDNRSESGGASTSLILLNADQLQMAAASQSLSPGLDINEVISRRFSAEDTQASTSLPDLNKQDEAVPFQSSLAAEVAGPSTDAESSPHIAEQTFFPGAQSSILPCTVSMENAARQEGPEISAAREDWRIGTGSFSRRPEFAGSSTAYQFIQAEIDLDVNRDVTANPDLELALGGGERSSGPVEPLPLFVQLLDRAEIHVQPSSPELAFVGLNGRERTNSPDQVLLSSSHVRPPGKGASLLLSLAVPQYRKEGNSWVEVEEEAGALGLDDVEFALTL</sequence>
<dbReference type="PROSITE" id="PS01359">
    <property type="entry name" value="ZF_PHD_1"/>
    <property type="match status" value="1"/>
</dbReference>
<evidence type="ECO:0000256" key="7">
    <source>
        <dbReference type="SAM" id="MobiDB-lite"/>
    </source>
</evidence>
<dbReference type="InterPro" id="IPR013083">
    <property type="entry name" value="Znf_RING/FYVE/PHD"/>
</dbReference>
<keyword evidence="2 6" id="KW-0863">Zinc-finger</keyword>
<feature type="region of interest" description="Disordered" evidence="7">
    <location>
        <begin position="2076"/>
        <end position="2314"/>
    </location>
</feature>
<feature type="region of interest" description="Disordered" evidence="7">
    <location>
        <begin position="495"/>
        <end position="523"/>
    </location>
</feature>
<name>A0ABP0USA3_9BRYO</name>
<feature type="compositionally biased region" description="Low complexity" evidence="7">
    <location>
        <begin position="2249"/>
        <end position="2258"/>
    </location>
</feature>
<feature type="compositionally biased region" description="Polar residues" evidence="7">
    <location>
        <begin position="671"/>
        <end position="717"/>
    </location>
</feature>
<dbReference type="Pfam" id="PF23121">
    <property type="entry name" value="SPOC_AIPP2"/>
    <property type="match status" value="1"/>
</dbReference>
<dbReference type="EMBL" id="OZ019898">
    <property type="protein sequence ID" value="CAK9228802.1"/>
    <property type="molecule type" value="Genomic_DNA"/>
</dbReference>
<feature type="compositionally biased region" description="Low complexity" evidence="7">
    <location>
        <begin position="984"/>
        <end position="993"/>
    </location>
</feature>
<evidence type="ECO:0000256" key="1">
    <source>
        <dbReference type="ARBA" id="ARBA00022723"/>
    </source>
</evidence>
<feature type="compositionally biased region" description="Low complexity" evidence="7">
    <location>
        <begin position="1229"/>
        <end position="1240"/>
    </location>
</feature>
<evidence type="ECO:0000256" key="5">
    <source>
        <dbReference type="ARBA" id="ARBA00023163"/>
    </source>
</evidence>
<feature type="compositionally biased region" description="Basic and acidic residues" evidence="7">
    <location>
        <begin position="2119"/>
        <end position="2150"/>
    </location>
</feature>
<feature type="region of interest" description="Disordered" evidence="7">
    <location>
        <begin position="667"/>
        <end position="724"/>
    </location>
</feature>
<proteinExistence type="predicted"/>
<dbReference type="PANTHER" id="PTHR33304:SF9">
    <property type="entry name" value="RING_FYVE_PHD ZINC FINGER SUPERFAMILY PROTEIN"/>
    <property type="match status" value="1"/>
</dbReference>
<dbReference type="InterPro" id="IPR001965">
    <property type="entry name" value="Znf_PHD"/>
</dbReference>
<feature type="region of interest" description="Disordered" evidence="7">
    <location>
        <begin position="984"/>
        <end position="1047"/>
    </location>
</feature>
<feature type="region of interest" description="Disordered" evidence="7">
    <location>
        <begin position="149"/>
        <end position="218"/>
    </location>
</feature>
<dbReference type="InterPro" id="IPR001878">
    <property type="entry name" value="Znf_CCHC"/>
</dbReference>